<evidence type="ECO:0000313" key="2">
    <source>
        <dbReference type="Proteomes" id="UP000236527"/>
    </source>
</evidence>
<dbReference type="RefSeq" id="WP_146033935.1">
    <property type="nucleotide sequence ID" value="NZ_DF978422.1"/>
</dbReference>
<proteinExistence type="predicted"/>
<protein>
    <submittedName>
        <fullName evidence="1">GntR family transcriptional regulator</fullName>
    </submittedName>
</protein>
<comment type="caution">
    <text evidence="1">The sequence shown here is derived from an EMBL/GenBank/DDBJ whole genome shotgun (WGS) entry which is preliminary data.</text>
</comment>
<dbReference type="AlphaFoldDB" id="A0A2H6LCI0"/>
<gene>
    <name evidence="1" type="ORF">NCWK1_0566</name>
</gene>
<organism evidence="1 2">
    <name type="scientific">Nostoc cycadae WK-1</name>
    <dbReference type="NCBI Taxonomy" id="1861711"/>
    <lineage>
        <taxon>Bacteria</taxon>
        <taxon>Bacillati</taxon>
        <taxon>Cyanobacteriota</taxon>
        <taxon>Cyanophyceae</taxon>
        <taxon>Nostocales</taxon>
        <taxon>Nostocaceae</taxon>
        <taxon>Nostoc</taxon>
    </lineage>
</organism>
<evidence type="ECO:0000313" key="1">
    <source>
        <dbReference type="EMBL" id="GBE90846.1"/>
    </source>
</evidence>
<dbReference type="EMBL" id="BDGE01000010">
    <property type="protein sequence ID" value="GBE90846.1"/>
    <property type="molecule type" value="Genomic_DNA"/>
</dbReference>
<accession>A0A2H6LCI0</accession>
<keyword evidence="2" id="KW-1185">Reference proteome</keyword>
<reference evidence="2" key="1">
    <citation type="journal article" date="2018" name="Genome Announc.">
        <title>Draft Genome Sequence of the Nitrogen-Fixing and Hormogonia-Inducing Cyanobacterium Nostoc cycadae Strain WK-1, Isolated from the Coralloid Roots of Cycas revoluta.</title>
        <authorList>
            <person name="Kanesaki Y."/>
            <person name="Hirose M."/>
            <person name="Hirose Y."/>
            <person name="Fujisawa T."/>
            <person name="Nakamura Y."/>
            <person name="Watanabe S."/>
            <person name="Matsunaga S."/>
            <person name="Uchida H."/>
            <person name="Murakami A."/>
        </authorList>
    </citation>
    <scope>NUCLEOTIDE SEQUENCE [LARGE SCALE GENOMIC DNA]</scope>
    <source>
        <strain evidence="2">WK-1</strain>
    </source>
</reference>
<dbReference type="Proteomes" id="UP000236527">
    <property type="component" value="Unassembled WGS sequence"/>
</dbReference>
<sequence>MDNKDQAPAKVNETSDHIKLTDISGNLWLAIAHLEEYKSELPQCIEKHRITRTIAQIRKALVFYGYTRHSNVDLNNDNTKAD</sequence>
<name>A0A2H6LCI0_9NOSO</name>